<dbReference type="PRINTS" id="PR00080">
    <property type="entry name" value="SDRFAMILY"/>
</dbReference>
<dbReference type="EMBL" id="CR931997">
    <property type="protein sequence ID" value="CAI36360.1"/>
    <property type="molecule type" value="Genomic_DNA"/>
</dbReference>
<dbReference type="STRING" id="306537.jk0208"/>
<name>Q4JXU7_CORJK</name>
<dbReference type="Pfam" id="PF00106">
    <property type="entry name" value="adh_short"/>
    <property type="match status" value="1"/>
</dbReference>
<proteinExistence type="inferred from homology"/>
<dbReference type="PRINTS" id="PR00081">
    <property type="entry name" value="GDHRDH"/>
</dbReference>
<dbReference type="InterPro" id="IPR020904">
    <property type="entry name" value="Sc_DH/Rdtase_CS"/>
</dbReference>
<keyword evidence="5" id="KW-1185">Reference proteome</keyword>
<dbReference type="GO" id="GO:0016491">
    <property type="term" value="F:oxidoreductase activity"/>
    <property type="evidence" value="ECO:0007669"/>
    <property type="project" value="UniProtKB-KW"/>
</dbReference>
<dbReference type="InterPro" id="IPR002347">
    <property type="entry name" value="SDR_fam"/>
</dbReference>
<keyword evidence="2" id="KW-0560">Oxidoreductase</keyword>
<dbReference type="AlphaFoldDB" id="Q4JXU7"/>
<accession>Q4JXU7</accession>
<dbReference type="PROSITE" id="PS00061">
    <property type="entry name" value="ADH_SHORT"/>
    <property type="match status" value="1"/>
</dbReference>
<protein>
    <submittedName>
        <fullName evidence="4">Putative dehydrogenase related to short-chain alcohol dehydrogenases</fullName>
    </submittedName>
</protein>
<comment type="similarity">
    <text evidence="1 3">Belongs to the short-chain dehydrogenases/reductases (SDR) family.</text>
</comment>
<dbReference type="SUPFAM" id="SSF51735">
    <property type="entry name" value="NAD(P)-binding Rossmann-fold domains"/>
    <property type="match status" value="1"/>
</dbReference>
<dbReference type="Gene3D" id="3.40.50.720">
    <property type="entry name" value="NAD(P)-binding Rossmann-like Domain"/>
    <property type="match status" value="1"/>
</dbReference>
<dbReference type="GO" id="GO:0016020">
    <property type="term" value="C:membrane"/>
    <property type="evidence" value="ECO:0007669"/>
    <property type="project" value="TreeGrafter"/>
</dbReference>
<evidence type="ECO:0000313" key="4">
    <source>
        <dbReference type="EMBL" id="CAI36360.1"/>
    </source>
</evidence>
<organism evidence="4 5">
    <name type="scientific">Corynebacterium jeikeium (strain K411)</name>
    <dbReference type="NCBI Taxonomy" id="306537"/>
    <lineage>
        <taxon>Bacteria</taxon>
        <taxon>Bacillati</taxon>
        <taxon>Actinomycetota</taxon>
        <taxon>Actinomycetes</taxon>
        <taxon>Mycobacteriales</taxon>
        <taxon>Corynebacteriaceae</taxon>
        <taxon>Corynebacterium</taxon>
    </lineage>
</organism>
<gene>
    <name evidence="4" type="ordered locus">jk0208</name>
</gene>
<evidence type="ECO:0000256" key="3">
    <source>
        <dbReference type="RuleBase" id="RU000363"/>
    </source>
</evidence>
<dbReference type="KEGG" id="cjk:jk0208"/>
<evidence type="ECO:0000256" key="1">
    <source>
        <dbReference type="ARBA" id="ARBA00006484"/>
    </source>
</evidence>
<reference evidence="4 5" key="1">
    <citation type="journal article" date="2005" name="J. Bacteriol.">
        <title>Complete genome sequence and analysis of the multiresistant nosocomial pathogen Corynebacterium jeikeium K411, a lipid-requiring bacterium of the human skin flora.</title>
        <authorList>
            <person name="Tauch A."/>
            <person name="Kaiser O."/>
            <person name="Hain T."/>
            <person name="Goesmann A."/>
            <person name="Weisshaar B."/>
            <person name="Albersmeier A."/>
            <person name="Bekel T."/>
            <person name="Bischoff N."/>
            <person name="Brune I."/>
            <person name="Chakraborty T."/>
            <person name="Kalinowski J."/>
            <person name="Meyer F."/>
            <person name="Rupp O."/>
            <person name="Schneiker S."/>
            <person name="Viehoever P."/>
            <person name="Puehler A."/>
        </authorList>
    </citation>
    <scope>NUCLEOTIDE SEQUENCE [LARGE SCALE GENOMIC DNA]</scope>
    <source>
        <strain evidence="4 5">K411</strain>
    </source>
</reference>
<dbReference type="PANTHER" id="PTHR44196:SF1">
    <property type="entry name" value="DEHYDROGENASE_REDUCTASE SDR FAMILY MEMBER 7B"/>
    <property type="match status" value="1"/>
</dbReference>
<dbReference type="PANTHER" id="PTHR44196">
    <property type="entry name" value="DEHYDROGENASE/REDUCTASE SDR FAMILY MEMBER 7B"/>
    <property type="match status" value="1"/>
</dbReference>
<dbReference type="Proteomes" id="UP000000545">
    <property type="component" value="Chromosome"/>
</dbReference>
<dbReference type="InterPro" id="IPR036291">
    <property type="entry name" value="NAD(P)-bd_dom_sf"/>
</dbReference>
<dbReference type="CDD" id="cd05374">
    <property type="entry name" value="17beta-HSD-like_SDR_c"/>
    <property type="match status" value="1"/>
</dbReference>
<dbReference type="eggNOG" id="COG0300">
    <property type="taxonomic scope" value="Bacteria"/>
</dbReference>
<evidence type="ECO:0000256" key="2">
    <source>
        <dbReference type="ARBA" id="ARBA00023002"/>
    </source>
</evidence>
<dbReference type="HOGENOM" id="CLU_010194_2_9_11"/>
<sequence>MRRISFHPHTPTPTANILSMTKLSSILPFPSLPLPAVNGGVAIVTGASSGIGRATVAALAELRSSGEAGAYVPDRIIGTSRNPDSITDPIDGVDYLPLDLEAPTSIDEFATRALALGPPTVLVNNAGESQSGPLEELPNDALHRLFEINVLGQVGVTKKILPAMRAQGAGRIVMVGSMLGSFPLAYRSSYVASKAAIKGFAFAARREVQPFGVGMSVVEPGSINTGLSARRTKYVDLQGPYGAEFTTMLKNLDNNEANGISAERVAEEILKPITAARPKPLYATGSMAPVVFPLSRVLPTSAMHWLINRKHGL</sequence>
<evidence type="ECO:0000313" key="5">
    <source>
        <dbReference type="Proteomes" id="UP000000545"/>
    </source>
</evidence>